<dbReference type="Proteomes" id="UP000530571">
    <property type="component" value="Unassembled WGS sequence"/>
</dbReference>
<dbReference type="EMBL" id="JACIDZ010000001">
    <property type="protein sequence ID" value="MBB4120213.1"/>
    <property type="molecule type" value="Genomic_DNA"/>
</dbReference>
<sequence length="70" mass="8430">MKTPTPPDFIPEKKRRQWRAIWRDARTFWADKETESESFYLACEVIAPEKTREKLGPKEHFRLPETHSVE</sequence>
<comment type="caution">
    <text evidence="1">The sequence shown here is derived from an EMBL/GenBank/DDBJ whole genome shotgun (WGS) entry which is preliminary data.</text>
</comment>
<evidence type="ECO:0000313" key="1">
    <source>
        <dbReference type="EMBL" id="MBB4120213.1"/>
    </source>
</evidence>
<proteinExistence type="predicted"/>
<evidence type="ECO:0000313" key="2">
    <source>
        <dbReference type="Proteomes" id="UP000530571"/>
    </source>
</evidence>
<protein>
    <submittedName>
        <fullName evidence="1">Uncharacterized protein</fullName>
    </submittedName>
</protein>
<dbReference type="AlphaFoldDB" id="A0A7W6KFC7"/>
<organism evidence="1 2">
    <name type="scientific">Martelella radicis</name>
    <dbReference type="NCBI Taxonomy" id="1397476"/>
    <lineage>
        <taxon>Bacteria</taxon>
        <taxon>Pseudomonadati</taxon>
        <taxon>Pseudomonadota</taxon>
        <taxon>Alphaproteobacteria</taxon>
        <taxon>Hyphomicrobiales</taxon>
        <taxon>Aurantimonadaceae</taxon>
        <taxon>Martelella</taxon>
    </lineage>
</organism>
<accession>A0A7W6KFC7</accession>
<reference evidence="1 2" key="1">
    <citation type="submission" date="2020-08" db="EMBL/GenBank/DDBJ databases">
        <title>Genomic Encyclopedia of Type Strains, Phase IV (KMG-IV): sequencing the most valuable type-strain genomes for metagenomic binning, comparative biology and taxonomic classification.</title>
        <authorList>
            <person name="Goeker M."/>
        </authorList>
    </citation>
    <scope>NUCLEOTIDE SEQUENCE [LARGE SCALE GENOMIC DNA]</scope>
    <source>
        <strain evidence="1 2">DSM 28101</strain>
    </source>
</reference>
<keyword evidence="2" id="KW-1185">Reference proteome</keyword>
<dbReference type="RefSeq" id="WP_183481095.1">
    <property type="nucleotide sequence ID" value="NZ_JACIDZ010000001.1"/>
</dbReference>
<gene>
    <name evidence="1" type="ORF">GGR30_000108</name>
</gene>
<name>A0A7W6KFC7_9HYPH</name>